<feature type="compositionally biased region" description="Polar residues" evidence="9">
    <location>
        <begin position="142"/>
        <end position="155"/>
    </location>
</feature>
<comment type="subcellular location">
    <subcellularLocation>
        <location evidence="1">Membrane</location>
        <topology evidence="1">Single-pass type II membrane protein</topology>
    </subcellularLocation>
</comment>
<organism evidence="12 13">
    <name type="scientific">Roridomyces roridus</name>
    <dbReference type="NCBI Taxonomy" id="1738132"/>
    <lineage>
        <taxon>Eukaryota</taxon>
        <taxon>Fungi</taxon>
        <taxon>Dikarya</taxon>
        <taxon>Basidiomycota</taxon>
        <taxon>Agaricomycotina</taxon>
        <taxon>Agaricomycetes</taxon>
        <taxon>Agaricomycetidae</taxon>
        <taxon>Agaricales</taxon>
        <taxon>Marasmiineae</taxon>
        <taxon>Mycenaceae</taxon>
        <taxon>Roridomyces</taxon>
    </lineage>
</organism>
<dbReference type="SUPFAM" id="SSF49899">
    <property type="entry name" value="Concanavalin A-like lectins/glucanases"/>
    <property type="match status" value="1"/>
</dbReference>
<comment type="similarity">
    <text evidence="2">Belongs to the SKN1/KRE6 family.</text>
</comment>
<sequence length="724" mass="78338">MASEPNSPRTPHAPETHQMLPMSPTQATPFLPENNGALAGAASPPARTPSFVSSPLNPQGPPGGSSFRPGSRPASRGSSMNLGASRFPSDDSPMPAGPYPFSRESQALSMAGARGSMVLYRLADEPDRTSILSPPRALGSGNRESVASFMSTESPGDSKYPSGLPSRGGLVPYAYDPALDELEPPDEEDFLHDPTYKQGGYHGPNKFRPRNTFPWRGVFNIGVLIILVCALLALFISYPVITFFRDRNVFNSIDSNIRVNSTGQVADLPNTPTLVDVETPQSALTRTGFDGESYTLVFSDEFNSDGRTFYPGDDPYWEAVDLWYGNTADLEWYDPSQVMTKGGNLVITMDSTSTTLSGQSQGSTAPFTVDENHNQTYRSGMLQSWNKFCFTRGYIEVAIVLPGPNANTQGYWPGAWTMGNLARPGYTATTDGTWPYTYSSCDVGTYPNQTNPDGLGPAAALHTDAGSKKYDFKLSYLSGQKLSACSCPGSDHPGPDVTVGRGAPEIDILEAEKDKANVAGQVVSQSAQFAPFTADYLYNNDSSSWTVFDSTVTRPNSYKGSAVQQAVSGLTSVPGDGFQGSGKTMVTYGFEYWSDPKDPSGGFITWQVDGKQSIRMAASAVSGDPNGSGVGQRLIPVEPMSIILNLGISNNWQQINLDSMVFPAEMLVDYVRVYQRDGETNLGCDPPDYPTMDYINNHFTVFDNPNITTWQWDKPKNSLFDGGC</sequence>
<evidence type="ECO:0000256" key="1">
    <source>
        <dbReference type="ARBA" id="ARBA00004606"/>
    </source>
</evidence>
<evidence type="ECO:0000313" key="13">
    <source>
        <dbReference type="Proteomes" id="UP001221142"/>
    </source>
</evidence>
<reference evidence="12" key="1">
    <citation type="submission" date="2023-03" db="EMBL/GenBank/DDBJ databases">
        <title>Massive genome expansion in bonnet fungi (Mycena s.s.) driven by repeated elements and novel gene families across ecological guilds.</title>
        <authorList>
            <consortium name="Lawrence Berkeley National Laboratory"/>
            <person name="Harder C.B."/>
            <person name="Miyauchi S."/>
            <person name="Viragh M."/>
            <person name="Kuo A."/>
            <person name="Thoen E."/>
            <person name="Andreopoulos B."/>
            <person name="Lu D."/>
            <person name="Skrede I."/>
            <person name="Drula E."/>
            <person name="Henrissat B."/>
            <person name="Morin E."/>
            <person name="Kohler A."/>
            <person name="Barry K."/>
            <person name="LaButti K."/>
            <person name="Morin E."/>
            <person name="Salamov A."/>
            <person name="Lipzen A."/>
            <person name="Mereny Z."/>
            <person name="Hegedus B."/>
            <person name="Baldrian P."/>
            <person name="Stursova M."/>
            <person name="Weitz H."/>
            <person name="Taylor A."/>
            <person name="Grigoriev I.V."/>
            <person name="Nagy L.G."/>
            <person name="Martin F."/>
            <person name="Kauserud H."/>
        </authorList>
    </citation>
    <scope>NUCLEOTIDE SEQUENCE</scope>
    <source>
        <strain evidence="12">9284</strain>
    </source>
</reference>
<keyword evidence="8" id="KW-0961">Cell wall biogenesis/degradation</keyword>
<dbReference type="GO" id="GO:0005789">
    <property type="term" value="C:endoplasmic reticulum membrane"/>
    <property type="evidence" value="ECO:0007669"/>
    <property type="project" value="TreeGrafter"/>
</dbReference>
<dbReference type="PROSITE" id="PS51762">
    <property type="entry name" value="GH16_2"/>
    <property type="match status" value="1"/>
</dbReference>
<dbReference type="AlphaFoldDB" id="A0AAD7FUZ2"/>
<feature type="domain" description="GH16" evidence="11">
    <location>
        <begin position="266"/>
        <end position="679"/>
    </location>
</feature>
<evidence type="ECO:0000256" key="2">
    <source>
        <dbReference type="ARBA" id="ARBA00010962"/>
    </source>
</evidence>
<keyword evidence="5 10" id="KW-1133">Transmembrane helix</keyword>
<keyword evidence="13" id="KW-1185">Reference proteome</keyword>
<dbReference type="GO" id="GO:0006078">
    <property type="term" value="P:(1-&gt;6)-beta-D-glucan biosynthetic process"/>
    <property type="evidence" value="ECO:0007669"/>
    <property type="project" value="TreeGrafter"/>
</dbReference>
<evidence type="ECO:0000256" key="9">
    <source>
        <dbReference type="SAM" id="MobiDB-lite"/>
    </source>
</evidence>
<dbReference type="Gene3D" id="2.60.120.200">
    <property type="match status" value="2"/>
</dbReference>
<comment type="caution">
    <text evidence="12">The sequence shown here is derived from an EMBL/GenBank/DDBJ whole genome shotgun (WGS) entry which is preliminary data.</text>
</comment>
<evidence type="ECO:0000256" key="8">
    <source>
        <dbReference type="ARBA" id="ARBA00023316"/>
    </source>
</evidence>
<dbReference type="EMBL" id="JARKIF010000005">
    <property type="protein sequence ID" value="KAJ7639165.1"/>
    <property type="molecule type" value="Genomic_DNA"/>
</dbReference>
<dbReference type="InterPro" id="IPR005629">
    <property type="entry name" value="Skn1/Kre6/Sbg1"/>
</dbReference>
<dbReference type="GO" id="GO:0015926">
    <property type="term" value="F:glucosidase activity"/>
    <property type="evidence" value="ECO:0007669"/>
    <property type="project" value="TreeGrafter"/>
</dbReference>
<dbReference type="Proteomes" id="UP001221142">
    <property type="component" value="Unassembled WGS sequence"/>
</dbReference>
<protein>
    <submittedName>
        <fullName evidence="12">Beta-glucan synthesis-associated</fullName>
    </submittedName>
</protein>
<dbReference type="Pfam" id="PF03935">
    <property type="entry name" value="SKN1_KRE6_Sbg1"/>
    <property type="match status" value="1"/>
</dbReference>
<keyword evidence="6 10" id="KW-0472">Membrane</keyword>
<dbReference type="GO" id="GO:0031505">
    <property type="term" value="P:fungal-type cell wall organization"/>
    <property type="evidence" value="ECO:0007669"/>
    <property type="project" value="TreeGrafter"/>
</dbReference>
<dbReference type="InterPro" id="IPR013320">
    <property type="entry name" value="ConA-like_dom_sf"/>
</dbReference>
<evidence type="ECO:0000259" key="11">
    <source>
        <dbReference type="PROSITE" id="PS51762"/>
    </source>
</evidence>
<feature type="region of interest" description="Disordered" evidence="9">
    <location>
        <begin position="128"/>
        <end position="168"/>
    </location>
</feature>
<name>A0AAD7FUZ2_9AGAR</name>
<feature type="region of interest" description="Disordered" evidence="9">
    <location>
        <begin position="1"/>
        <end position="103"/>
    </location>
</feature>
<dbReference type="PANTHER" id="PTHR31361:SF1">
    <property type="entry name" value="BETA-GLUCAN SYNTHESIS-ASSOCIATED PROTEIN KRE6-RELATED"/>
    <property type="match status" value="1"/>
</dbReference>
<evidence type="ECO:0000256" key="5">
    <source>
        <dbReference type="ARBA" id="ARBA00022989"/>
    </source>
</evidence>
<evidence type="ECO:0000313" key="12">
    <source>
        <dbReference type="EMBL" id="KAJ7639165.1"/>
    </source>
</evidence>
<evidence type="ECO:0000256" key="7">
    <source>
        <dbReference type="ARBA" id="ARBA00023180"/>
    </source>
</evidence>
<keyword evidence="7" id="KW-0325">Glycoprotein</keyword>
<feature type="transmembrane region" description="Helical" evidence="10">
    <location>
        <begin position="218"/>
        <end position="241"/>
    </location>
</feature>
<evidence type="ECO:0000256" key="6">
    <source>
        <dbReference type="ARBA" id="ARBA00023136"/>
    </source>
</evidence>
<evidence type="ECO:0000256" key="4">
    <source>
        <dbReference type="ARBA" id="ARBA00022968"/>
    </source>
</evidence>
<dbReference type="PANTHER" id="PTHR31361">
    <property type="entry name" value="BETA-GLUCAN SYNTHESIS-ASSOCIATED PROTEIN KRE6-RELATED"/>
    <property type="match status" value="1"/>
</dbReference>
<accession>A0AAD7FUZ2</accession>
<gene>
    <name evidence="12" type="ORF">FB45DRAFT_787837</name>
</gene>
<proteinExistence type="inferred from homology"/>
<evidence type="ECO:0000256" key="3">
    <source>
        <dbReference type="ARBA" id="ARBA00022692"/>
    </source>
</evidence>
<feature type="compositionally biased region" description="Low complexity" evidence="9">
    <location>
        <begin position="64"/>
        <end position="79"/>
    </location>
</feature>
<dbReference type="GO" id="GO:0005886">
    <property type="term" value="C:plasma membrane"/>
    <property type="evidence" value="ECO:0007669"/>
    <property type="project" value="TreeGrafter"/>
</dbReference>
<dbReference type="InterPro" id="IPR000757">
    <property type="entry name" value="Beta-glucanase-like"/>
</dbReference>
<keyword evidence="4" id="KW-0735">Signal-anchor</keyword>
<keyword evidence="3 10" id="KW-0812">Transmembrane</keyword>
<evidence type="ECO:0000256" key="10">
    <source>
        <dbReference type="SAM" id="Phobius"/>
    </source>
</evidence>